<dbReference type="EMBL" id="JAGETV010000013">
    <property type="protein sequence ID" value="MBO1927572.1"/>
    <property type="molecule type" value="Genomic_DNA"/>
</dbReference>
<dbReference type="InterPro" id="IPR052028">
    <property type="entry name" value="HipA_Ser/Thr_kinase"/>
</dbReference>
<evidence type="ECO:0000256" key="1">
    <source>
        <dbReference type="ARBA" id="ARBA00010164"/>
    </source>
</evidence>
<protein>
    <submittedName>
        <fullName evidence="5">HipA domain-containing protein</fullName>
    </submittedName>
</protein>
<accession>A0ABS3Q5J4</accession>
<dbReference type="RefSeq" id="WP_208149946.1">
    <property type="nucleotide sequence ID" value="NZ_JAGETV010000013.1"/>
</dbReference>
<keyword evidence="2" id="KW-0808">Transferase</keyword>
<comment type="caution">
    <text evidence="5">The sequence shown here is derived from an EMBL/GenBank/DDBJ whole genome shotgun (WGS) entry which is preliminary data.</text>
</comment>
<reference evidence="5 6" key="1">
    <citation type="submission" date="2021-03" db="EMBL/GenBank/DDBJ databases">
        <title>Thiomicrorhabdus sp.nov.,novel sulfur-oxidizing bacteria isolated from coastal sediment.</title>
        <authorList>
            <person name="Liu X."/>
        </authorList>
    </citation>
    <scope>NUCLEOTIDE SEQUENCE [LARGE SCALE GENOMIC DNA]</scope>
    <source>
        <strain evidence="5 6">6S2-11</strain>
    </source>
</reference>
<dbReference type="PANTHER" id="PTHR37419">
    <property type="entry name" value="SERINE/THREONINE-PROTEIN KINASE TOXIN HIPA"/>
    <property type="match status" value="1"/>
</dbReference>
<dbReference type="InterPro" id="IPR016869">
    <property type="entry name" value="UCP028135_HipA-like"/>
</dbReference>
<dbReference type="InterPro" id="IPR012893">
    <property type="entry name" value="HipA-like_C"/>
</dbReference>
<dbReference type="PIRSF" id="PIRSF028135">
    <property type="entry name" value="UCP028135_HipA-like"/>
    <property type="match status" value="1"/>
</dbReference>
<evidence type="ECO:0000313" key="5">
    <source>
        <dbReference type="EMBL" id="MBO1927572.1"/>
    </source>
</evidence>
<dbReference type="PANTHER" id="PTHR37419:SF8">
    <property type="entry name" value="TOXIN YJJJ"/>
    <property type="match status" value="1"/>
</dbReference>
<gene>
    <name evidence="5" type="ORF">J3998_08265</name>
</gene>
<evidence type="ECO:0000259" key="4">
    <source>
        <dbReference type="Pfam" id="PF07804"/>
    </source>
</evidence>
<evidence type="ECO:0000313" key="6">
    <source>
        <dbReference type="Proteomes" id="UP000664835"/>
    </source>
</evidence>
<organism evidence="5 6">
    <name type="scientific">Thiomicrorhabdus marina</name>
    <dbReference type="NCBI Taxonomy" id="2818442"/>
    <lineage>
        <taxon>Bacteria</taxon>
        <taxon>Pseudomonadati</taxon>
        <taxon>Pseudomonadota</taxon>
        <taxon>Gammaproteobacteria</taxon>
        <taxon>Thiotrichales</taxon>
        <taxon>Piscirickettsiaceae</taxon>
        <taxon>Thiomicrorhabdus</taxon>
    </lineage>
</organism>
<dbReference type="Pfam" id="PF07804">
    <property type="entry name" value="HipA_C"/>
    <property type="match status" value="1"/>
</dbReference>
<sequence>MIFTLQIFHHQVWQDAASLAVDLETRQVSLEYLDGYKVAYLFENLETACSVNYPVEIFQTYRRQGWFGFIDDILPSGSSRRYWLQKLGIAELSVWQQDLQLLQEAVIAPVGNLRIKEAVPEKFEDSLQQKRFSIQEVISLNIDFLEYAQEMGAVSGGATGAGGEAPKLLVRQSDDQQIWIDTYQDDLDNLDQHYLVKFPRGRGALRDRQILQAEYAYLQELHRLQMNAIDISKTRLEIEGEAMSLWLPRFDVCYQSGKVEHFALESVFSILEKPAGSVLNHFDVIDGVCDKLRNAQTFDSEAFVREWVKRDFLNVIFANSDNHGRNSALIKKHGHIELSPIYDFAPMRADLEQIVRTIKWGRPYEAGGEFDWQGIVDQLNELTDTERLWQEMRQLASQLLGLKQRLVEYGVDEDFLEIPVLGMNTIDARLQRWQLL</sequence>
<proteinExistence type="inferred from homology"/>
<keyword evidence="3" id="KW-0418">Kinase</keyword>
<feature type="domain" description="HipA-like C-terminal" evidence="4">
    <location>
        <begin position="160"/>
        <end position="392"/>
    </location>
</feature>
<comment type="similarity">
    <text evidence="1">Belongs to the HipA Ser/Thr kinase family.</text>
</comment>
<keyword evidence="6" id="KW-1185">Reference proteome</keyword>
<evidence type="ECO:0000256" key="2">
    <source>
        <dbReference type="ARBA" id="ARBA00022679"/>
    </source>
</evidence>
<dbReference type="Proteomes" id="UP000664835">
    <property type="component" value="Unassembled WGS sequence"/>
</dbReference>
<name>A0ABS3Q5J4_9GAMM</name>
<evidence type="ECO:0000256" key="3">
    <source>
        <dbReference type="ARBA" id="ARBA00022777"/>
    </source>
</evidence>